<dbReference type="AlphaFoldDB" id="A0A1L6RED3"/>
<dbReference type="KEGG" id="wjo:FOL01_1991"/>
<gene>
    <name evidence="1" type="ORF">FOL01_1991</name>
</gene>
<keyword evidence="2" id="KW-1185">Reference proteome</keyword>
<sequence>MNIDFTNNYHELFDDWHANKTKILFTKKMTAYAKNEKEHLPILLSRNDLKQRW</sequence>
<dbReference type="STRING" id="1631871.FOL01_1991"/>
<dbReference type="Proteomes" id="UP000185473">
    <property type="component" value="Chromosome"/>
</dbReference>
<organism evidence="1 2">
    <name type="scientific">Weissella jogaejeotgali</name>
    <dbReference type="NCBI Taxonomy" id="1631871"/>
    <lineage>
        <taxon>Bacteria</taxon>
        <taxon>Bacillati</taxon>
        <taxon>Bacillota</taxon>
        <taxon>Bacilli</taxon>
        <taxon>Lactobacillales</taxon>
        <taxon>Lactobacillaceae</taxon>
        <taxon>Weissella</taxon>
    </lineage>
</organism>
<dbReference type="EMBL" id="CP014332">
    <property type="protein sequence ID" value="APS42850.1"/>
    <property type="molecule type" value="Genomic_DNA"/>
</dbReference>
<accession>A0A1L6RED3</accession>
<name>A0A1L6RED3_9LACO</name>
<proteinExistence type="predicted"/>
<evidence type="ECO:0000313" key="1">
    <source>
        <dbReference type="EMBL" id="APS42850.1"/>
    </source>
</evidence>
<evidence type="ECO:0000313" key="2">
    <source>
        <dbReference type="Proteomes" id="UP000185473"/>
    </source>
</evidence>
<protein>
    <submittedName>
        <fullName evidence="1">Uncharacterized protein</fullName>
    </submittedName>
</protein>
<reference evidence="1 2" key="1">
    <citation type="submission" date="2016-02" db="EMBL/GenBank/DDBJ databases">
        <title>Complete Genome Sequence of Weissella jogaejeotgali FOL01.</title>
        <authorList>
            <person name="Lee J.-H."/>
            <person name="Ku H.-J."/>
        </authorList>
    </citation>
    <scope>NUCLEOTIDE SEQUENCE [LARGE SCALE GENOMIC DNA]</scope>
    <source>
        <strain evidence="1 2">FOL01</strain>
    </source>
</reference>